<comment type="caution">
    <text evidence="5">The sequence shown here is derived from an EMBL/GenBank/DDBJ whole genome shotgun (WGS) entry which is preliminary data.</text>
</comment>
<dbReference type="InterPro" id="IPR044715">
    <property type="entry name" value="WDR86-like"/>
</dbReference>
<evidence type="ECO:0000256" key="1">
    <source>
        <dbReference type="ARBA" id="ARBA00022574"/>
    </source>
</evidence>
<feature type="compositionally biased region" description="Gly residues" evidence="4">
    <location>
        <begin position="74"/>
        <end position="120"/>
    </location>
</feature>
<dbReference type="PANTHER" id="PTHR44489">
    <property type="match status" value="1"/>
</dbReference>
<dbReference type="PANTHER" id="PTHR44489:SF1">
    <property type="entry name" value="ZINC FINGER CCCH DOMAIN-CONTAINING PROTEIN 63"/>
    <property type="match status" value="1"/>
</dbReference>
<dbReference type="EMBL" id="BNJQ01000023">
    <property type="protein sequence ID" value="GHP09153.1"/>
    <property type="molecule type" value="Genomic_DNA"/>
</dbReference>
<feature type="compositionally biased region" description="Gly residues" evidence="4">
    <location>
        <begin position="58"/>
        <end position="67"/>
    </location>
</feature>
<dbReference type="Gene3D" id="2.130.10.10">
    <property type="entry name" value="YVTN repeat-like/Quinoprotein amine dehydrogenase"/>
    <property type="match status" value="1"/>
</dbReference>
<dbReference type="Proteomes" id="UP000660262">
    <property type="component" value="Unassembled WGS sequence"/>
</dbReference>
<evidence type="ECO:0008006" key="7">
    <source>
        <dbReference type="Google" id="ProtNLM"/>
    </source>
</evidence>
<dbReference type="SUPFAM" id="SSF50978">
    <property type="entry name" value="WD40 repeat-like"/>
    <property type="match status" value="1"/>
</dbReference>
<keyword evidence="2" id="KW-0677">Repeat</keyword>
<feature type="compositionally biased region" description="Gly residues" evidence="4">
    <location>
        <begin position="1"/>
        <end position="44"/>
    </location>
</feature>
<evidence type="ECO:0000313" key="5">
    <source>
        <dbReference type="EMBL" id="GHP09153.1"/>
    </source>
</evidence>
<dbReference type="PROSITE" id="PS00678">
    <property type="entry name" value="WD_REPEATS_1"/>
    <property type="match status" value="1"/>
</dbReference>
<evidence type="ECO:0000256" key="3">
    <source>
        <dbReference type="PROSITE-ProRule" id="PRU00221"/>
    </source>
</evidence>
<dbReference type="AlphaFoldDB" id="A0A830HR17"/>
<feature type="region of interest" description="Disordered" evidence="4">
    <location>
        <begin position="1"/>
        <end position="124"/>
    </location>
</feature>
<dbReference type="SMART" id="SM00320">
    <property type="entry name" value="WD40"/>
    <property type="match status" value="5"/>
</dbReference>
<accession>A0A830HR17</accession>
<feature type="region of interest" description="Disordered" evidence="4">
    <location>
        <begin position="364"/>
        <end position="389"/>
    </location>
</feature>
<keyword evidence="1 3" id="KW-0853">WD repeat</keyword>
<dbReference type="InterPro" id="IPR015943">
    <property type="entry name" value="WD40/YVTN_repeat-like_dom_sf"/>
</dbReference>
<feature type="repeat" description="WD" evidence="3">
    <location>
        <begin position="280"/>
        <end position="319"/>
    </location>
</feature>
<sequence>MWGGGSSFAAGGGGAGGGGGFAAGGGGGGGAPGGRGGGGGGGFSGSSSRSSRSRNRRGGGGGGGGGQQNNAPFGNGGGFGGGGGGAFQGGHGGGGRGGGGRDGGRGGRGGRSTGGRGGGSDIPCTSEVTLVAELQPQGASGKINDIATDEAGAKLYVATGPVVRVWDCNTGAPLYEITVDPRAQVNALLIVNGHLFMGAHDPSPGGTTGIIRVLNLAGATPPGNDPSAPHYDLTQGHTGAIYSMVVVNDMLVSAGVTVDKSLLVHKFNTATSKFEPMTTLRGHTADPICLETMGSYVFSGGLDSSIRMWNMANGQCERVIDAQTNGSHIAHTQAVTSMIIWQWQNSPVVISAGLDGLVKVWGKTDPKNPDPNQDPLSLVHTQGGQQGGRQPNPCVYLCGFDDPNGKSVIAASHQVANELRLYELPQFKKRGMCWSQTKANRALITCIASHAIPGQFFTGDENGVVRVWQC</sequence>
<name>A0A830HR17_9CHLO</name>
<protein>
    <recommendedName>
        <fullName evidence="7">Anaphase-promoting complex subunit 4 WD40 domain-containing protein</fullName>
    </recommendedName>
</protein>
<evidence type="ECO:0000256" key="2">
    <source>
        <dbReference type="ARBA" id="ARBA00022737"/>
    </source>
</evidence>
<dbReference type="InterPro" id="IPR019775">
    <property type="entry name" value="WD40_repeat_CS"/>
</dbReference>
<dbReference type="InterPro" id="IPR001680">
    <property type="entry name" value="WD40_rpt"/>
</dbReference>
<dbReference type="OrthoDB" id="59941at2759"/>
<dbReference type="PROSITE" id="PS50082">
    <property type="entry name" value="WD_REPEATS_2"/>
    <property type="match status" value="1"/>
</dbReference>
<reference evidence="5" key="1">
    <citation type="submission" date="2020-10" db="EMBL/GenBank/DDBJ databases">
        <title>Unveiling of a novel bifunctional photoreceptor, Dualchrome1, isolated from a cosmopolitan green alga.</title>
        <authorList>
            <person name="Suzuki S."/>
            <person name="Kawachi M."/>
        </authorList>
    </citation>
    <scope>NUCLEOTIDE SEQUENCE</scope>
    <source>
        <strain evidence="5">NIES 2893</strain>
    </source>
</reference>
<dbReference type="Pfam" id="PF00400">
    <property type="entry name" value="WD40"/>
    <property type="match status" value="2"/>
</dbReference>
<evidence type="ECO:0000313" key="6">
    <source>
        <dbReference type="Proteomes" id="UP000660262"/>
    </source>
</evidence>
<organism evidence="5 6">
    <name type="scientific">Pycnococcus provasolii</name>
    <dbReference type="NCBI Taxonomy" id="41880"/>
    <lineage>
        <taxon>Eukaryota</taxon>
        <taxon>Viridiplantae</taxon>
        <taxon>Chlorophyta</taxon>
        <taxon>Pseudoscourfieldiophyceae</taxon>
        <taxon>Pseudoscourfieldiales</taxon>
        <taxon>Pycnococcaceae</taxon>
        <taxon>Pycnococcus</taxon>
    </lineage>
</organism>
<dbReference type="InterPro" id="IPR036322">
    <property type="entry name" value="WD40_repeat_dom_sf"/>
</dbReference>
<proteinExistence type="predicted"/>
<evidence type="ECO:0000256" key="4">
    <source>
        <dbReference type="SAM" id="MobiDB-lite"/>
    </source>
</evidence>
<gene>
    <name evidence="5" type="ORF">PPROV_000789000</name>
</gene>
<keyword evidence="6" id="KW-1185">Reference proteome</keyword>